<dbReference type="Pfam" id="PF00293">
    <property type="entry name" value="NUDIX"/>
    <property type="match status" value="1"/>
</dbReference>
<dbReference type="InterPro" id="IPR000086">
    <property type="entry name" value="NUDIX_hydrolase_dom"/>
</dbReference>
<comment type="similarity">
    <text evidence="3">Belongs to the Nudix hydrolase family.</text>
</comment>
<feature type="domain" description="Nudix hydrolase" evidence="4">
    <location>
        <begin position="1"/>
        <end position="133"/>
    </location>
</feature>
<organism evidence="5 6">
    <name type="scientific">Candidatus Azambacteria bacterium RIFCSPLOWO2_01_FULL_46_25</name>
    <dbReference type="NCBI Taxonomy" id="1797298"/>
    <lineage>
        <taxon>Bacteria</taxon>
        <taxon>Candidatus Azamiibacteriota</taxon>
    </lineage>
</organism>
<dbReference type="InterPro" id="IPR015797">
    <property type="entry name" value="NUDIX_hydrolase-like_dom_sf"/>
</dbReference>
<dbReference type="InterPro" id="IPR020084">
    <property type="entry name" value="NUDIX_hydrolase_CS"/>
</dbReference>
<dbReference type="Proteomes" id="UP000176650">
    <property type="component" value="Unassembled WGS sequence"/>
</dbReference>
<evidence type="ECO:0000256" key="2">
    <source>
        <dbReference type="ARBA" id="ARBA00022801"/>
    </source>
</evidence>
<evidence type="ECO:0000256" key="3">
    <source>
        <dbReference type="RuleBase" id="RU003476"/>
    </source>
</evidence>
<dbReference type="Gene3D" id="3.90.79.10">
    <property type="entry name" value="Nucleoside Triphosphate Pyrophosphohydrolase"/>
    <property type="match status" value="1"/>
</dbReference>
<sequence>MKAKTIEIIARAVIVRDGALLLCKQKTKKYYFLPGGHVEFGESSENALKREIKEELGASVSSLKLIGIVENRFGVGKGKRHEINFVYSARLGAANVKSVEDHIEFFWKDIRSLVKENLKPPPLKKKLLRWLKDVKNF</sequence>
<dbReference type="InterPro" id="IPR020476">
    <property type="entry name" value="Nudix_hydrolase"/>
</dbReference>
<dbReference type="PANTHER" id="PTHR43046:SF14">
    <property type="entry name" value="MUTT_NUDIX FAMILY PROTEIN"/>
    <property type="match status" value="1"/>
</dbReference>
<dbReference type="STRING" id="1797298.A2988_01100"/>
<dbReference type="PRINTS" id="PR00502">
    <property type="entry name" value="NUDIXFAMILY"/>
</dbReference>
<accession>A0A1F5BU01</accession>
<comment type="cofactor">
    <cofactor evidence="1">
        <name>Mg(2+)</name>
        <dbReference type="ChEBI" id="CHEBI:18420"/>
    </cofactor>
</comment>
<reference evidence="5 6" key="1">
    <citation type="journal article" date="2016" name="Nat. Commun.">
        <title>Thousands of microbial genomes shed light on interconnected biogeochemical processes in an aquifer system.</title>
        <authorList>
            <person name="Anantharaman K."/>
            <person name="Brown C.T."/>
            <person name="Hug L.A."/>
            <person name="Sharon I."/>
            <person name="Castelle C.J."/>
            <person name="Probst A.J."/>
            <person name="Thomas B.C."/>
            <person name="Singh A."/>
            <person name="Wilkins M.J."/>
            <person name="Karaoz U."/>
            <person name="Brodie E.L."/>
            <person name="Williams K.H."/>
            <person name="Hubbard S.S."/>
            <person name="Banfield J.F."/>
        </authorList>
    </citation>
    <scope>NUCLEOTIDE SEQUENCE [LARGE SCALE GENOMIC DNA]</scope>
</reference>
<dbReference type="PANTHER" id="PTHR43046">
    <property type="entry name" value="GDP-MANNOSE MANNOSYL HYDROLASE"/>
    <property type="match status" value="1"/>
</dbReference>
<dbReference type="SUPFAM" id="SSF55811">
    <property type="entry name" value="Nudix"/>
    <property type="match status" value="1"/>
</dbReference>
<gene>
    <name evidence="5" type="ORF">A2988_01100</name>
</gene>
<evidence type="ECO:0000259" key="4">
    <source>
        <dbReference type="PROSITE" id="PS51462"/>
    </source>
</evidence>
<evidence type="ECO:0000313" key="6">
    <source>
        <dbReference type="Proteomes" id="UP000176650"/>
    </source>
</evidence>
<dbReference type="PROSITE" id="PS51462">
    <property type="entry name" value="NUDIX"/>
    <property type="match status" value="1"/>
</dbReference>
<dbReference type="EMBL" id="MEYS01000002">
    <property type="protein sequence ID" value="OGD34066.1"/>
    <property type="molecule type" value="Genomic_DNA"/>
</dbReference>
<proteinExistence type="inferred from homology"/>
<comment type="caution">
    <text evidence="5">The sequence shown here is derived from an EMBL/GenBank/DDBJ whole genome shotgun (WGS) entry which is preliminary data.</text>
</comment>
<dbReference type="PROSITE" id="PS00893">
    <property type="entry name" value="NUDIX_BOX"/>
    <property type="match status" value="1"/>
</dbReference>
<dbReference type="GO" id="GO:0016787">
    <property type="term" value="F:hydrolase activity"/>
    <property type="evidence" value="ECO:0007669"/>
    <property type="project" value="UniProtKB-KW"/>
</dbReference>
<dbReference type="CDD" id="cd04688">
    <property type="entry name" value="NUDIX_Hydrolase"/>
    <property type="match status" value="1"/>
</dbReference>
<name>A0A1F5BU01_9BACT</name>
<dbReference type="AlphaFoldDB" id="A0A1F5BU01"/>
<evidence type="ECO:0000313" key="5">
    <source>
        <dbReference type="EMBL" id="OGD34066.1"/>
    </source>
</evidence>
<keyword evidence="2 3" id="KW-0378">Hydrolase</keyword>
<evidence type="ECO:0000256" key="1">
    <source>
        <dbReference type="ARBA" id="ARBA00001946"/>
    </source>
</evidence>
<protein>
    <recommendedName>
        <fullName evidence="4">Nudix hydrolase domain-containing protein</fullName>
    </recommendedName>
</protein>